<dbReference type="Gene3D" id="3.40.50.2300">
    <property type="match status" value="1"/>
</dbReference>
<feature type="modified residue" description="4-aspartylphosphate" evidence="2">
    <location>
        <position position="49"/>
    </location>
</feature>
<evidence type="ECO:0000256" key="2">
    <source>
        <dbReference type="PROSITE-ProRule" id="PRU00169"/>
    </source>
</evidence>
<dbReference type="AlphaFoldDB" id="A0A840YKU2"/>
<gene>
    <name evidence="4" type="ORF">FHT02_003090</name>
</gene>
<keyword evidence="5" id="KW-1185">Reference proteome</keyword>
<dbReference type="InterPro" id="IPR050595">
    <property type="entry name" value="Bact_response_regulator"/>
</dbReference>
<dbReference type="RefSeq" id="WP_343056962.1">
    <property type="nucleotide sequence ID" value="NZ_JACIJF010000010.1"/>
</dbReference>
<protein>
    <submittedName>
        <fullName evidence="4">FixJ family two-component response regulator</fullName>
    </submittedName>
</protein>
<keyword evidence="1 2" id="KW-0597">Phosphoprotein</keyword>
<sequence>MSIVDDDAGIRSSLDGLIRSLGYRVALFESAESFLCSNALDESHCVVSDVQMPGGMSGIELLKQMHQADCVIPVILISAFTTEALREQAQLAGAYCTLKKPFDGEDLVTCIERALNA</sequence>
<dbReference type="Pfam" id="PF00072">
    <property type="entry name" value="Response_reg"/>
    <property type="match status" value="1"/>
</dbReference>
<dbReference type="Proteomes" id="UP000527143">
    <property type="component" value="Unassembled WGS sequence"/>
</dbReference>
<evidence type="ECO:0000313" key="5">
    <source>
        <dbReference type="Proteomes" id="UP000527143"/>
    </source>
</evidence>
<dbReference type="InterPro" id="IPR011006">
    <property type="entry name" value="CheY-like_superfamily"/>
</dbReference>
<name>A0A840YKU2_9SPHN</name>
<dbReference type="PROSITE" id="PS50110">
    <property type="entry name" value="RESPONSE_REGULATORY"/>
    <property type="match status" value="1"/>
</dbReference>
<evidence type="ECO:0000256" key="1">
    <source>
        <dbReference type="ARBA" id="ARBA00022553"/>
    </source>
</evidence>
<accession>A0A840YKU2</accession>
<dbReference type="SUPFAM" id="SSF52172">
    <property type="entry name" value="CheY-like"/>
    <property type="match status" value="1"/>
</dbReference>
<dbReference type="GO" id="GO:0000160">
    <property type="term" value="P:phosphorelay signal transduction system"/>
    <property type="evidence" value="ECO:0007669"/>
    <property type="project" value="InterPro"/>
</dbReference>
<reference evidence="4 5" key="1">
    <citation type="submission" date="2020-08" db="EMBL/GenBank/DDBJ databases">
        <title>Genomic Encyclopedia of Type Strains, Phase IV (KMG-IV): sequencing the most valuable type-strain genomes for metagenomic binning, comparative biology and taxonomic classification.</title>
        <authorList>
            <person name="Goeker M."/>
        </authorList>
    </citation>
    <scope>NUCLEOTIDE SEQUENCE [LARGE SCALE GENOMIC DNA]</scope>
    <source>
        <strain evidence="4 5">DSM 26736</strain>
    </source>
</reference>
<evidence type="ECO:0000313" key="4">
    <source>
        <dbReference type="EMBL" id="MBB5711838.1"/>
    </source>
</evidence>
<comment type="caution">
    <text evidence="4">The sequence shown here is derived from an EMBL/GenBank/DDBJ whole genome shotgun (WGS) entry which is preliminary data.</text>
</comment>
<dbReference type="EMBL" id="JACIJF010000010">
    <property type="protein sequence ID" value="MBB5711838.1"/>
    <property type="molecule type" value="Genomic_DNA"/>
</dbReference>
<organism evidence="4 5">
    <name type="scientific">Sphingomonas xinjiangensis</name>
    <dbReference type="NCBI Taxonomy" id="643568"/>
    <lineage>
        <taxon>Bacteria</taxon>
        <taxon>Pseudomonadati</taxon>
        <taxon>Pseudomonadota</taxon>
        <taxon>Alphaproteobacteria</taxon>
        <taxon>Sphingomonadales</taxon>
        <taxon>Sphingomonadaceae</taxon>
        <taxon>Sphingomonas</taxon>
    </lineage>
</organism>
<dbReference type="PANTHER" id="PTHR44591:SF25">
    <property type="entry name" value="CHEMOTAXIS TWO-COMPONENT RESPONSE REGULATOR"/>
    <property type="match status" value="1"/>
</dbReference>
<evidence type="ECO:0000259" key="3">
    <source>
        <dbReference type="PROSITE" id="PS50110"/>
    </source>
</evidence>
<dbReference type="InterPro" id="IPR001789">
    <property type="entry name" value="Sig_transdc_resp-reg_receiver"/>
</dbReference>
<feature type="domain" description="Response regulatory" evidence="3">
    <location>
        <begin position="1"/>
        <end position="115"/>
    </location>
</feature>
<dbReference type="SMART" id="SM00448">
    <property type="entry name" value="REC"/>
    <property type="match status" value="1"/>
</dbReference>
<dbReference type="PANTHER" id="PTHR44591">
    <property type="entry name" value="STRESS RESPONSE REGULATOR PROTEIN 1"/>
    <property type="match status" value="1"/>
</dbReference>
<proteinExistence type="predicted"/>